<feature type="chain" id="PRO_5003999525" evidence="2">
    <location>
        <begin position="21"/>
        <end position="101"/>
    </location>
</feature>
<reference evidence="5" key="2">
    <citation type="journal article" date="2013" name="Nat. Commun.">
        <title>Genome of the Chinese tree shrew.</title>
        <authorList>
            <person name="Fan Y."/>
            <person name="Huang Z.Y."/>
            <person name="Cao C.C."/>
            <person name="Chen C.S."/>
            <person name="Chen Y.X."/>
            <person name="Fan D.D."/>
            <person name="He J."/>
            <person name="Hou H.L."/>
            <person name="Hu L."/>
            <person name="Hu X.T."/>
            <person name="Jiang X.T."/>
            <person name="Lai R."/>
            <person name="Lang Y.S."/>
            <person name="Liang B."/>
            <person name="Liao S.G."/>
            <person name="Mu D."/>
            <person name="Ma Y.Y."/>
            <person name="Niu Y.Y."/>
            <person name="Sun X.Q."/>
            <person name="Xia J.Q."/>
            <person name="Xiao J."/>
            <person name="Xiong Z.Q."/>
            <person name="Xu L."/>
            <person name="Yang L."/>
            <person name="Zhang Y."/>
            <person name="Zhao W."/>
            <person name="Zhao X.D."/>
            <person name="Zheng Y.T."/>
            <person name="Zhou J.M."/>
            <person name="Zhu Y.B."/>
            <person name="Zhang G.J."/>
            <person name="Wang J."/>
            <person name="Yao Y.G."/>
        </authorList>
    </citation>
    <scope>NUCLEOTIDE SEQUENCE [LARGE SCALE GENOMIC DNA]</scope>
</reference>
<organism evidence="4 5">
    <name type="scientific">Tupaia chinensis</name>
    <name type="common">Chinese tree shrew</name>
    <name type="synonym">Tupaia belangeri chinensis</name>
    <dbReference type="NCBI Taxonomy" id="246437"/>
    <lineage>
        <taxon>Eukaryota</taxon>
        <taxon>Metazoa</taxon>
        <taxon>Chordata</taxon>
        <taxon>Craniata</taxon>
        <taxon>Vertebrata</taxon>
        <taxon>Euteleostomi</taxon>
        <taxon>Mammalia</taxon>
        <taxon>Eutheria</taxon>
        <taxon>Euarchontoglires</taxon>
        <taxon>Scandentia</taxon>
        <taxon>Tupaiidae</taxon>
        <taxon>Tupaia</taxon>
    </lineage>
</organism>
<sequence length="101" mass="10561">MKAVLLLLAVLAVAVGPAHALLCHVCTSVTNCEHPQTCPSSFQYCKTTTTRHSLAPLGCSIIGDKAAGREPGWASAPPGSYQNDTPLDTFPLTPKSTDTLP</sequence>
<dbReference type="InterPro" id="IPR045860">
    <property type="entry name" value="Snake_toxin-like_sf"/>
</dbReference>
<evidence type="ECO:0000256" key="2">
    <source>
        <dbReference type="SAM" id="SignalP"/>
    </source>
</evidence>
<dbReference type="GO" id="GO:0009986">
    <property type="term" value="C:cell surface"/>
    <property type="evidence" value="ECO:0007669"/>
    <property type="project" value="InterPro"/>
</dbReference>
<proteinExistence type="predicted"/>
<dbReference type="STRING" id="246437.L9KLR5"/>
<feature type="domain" description="Snake toxin/toxin-like" evidence="3">
    <location>
        <begin position="21"/>
        <end position="52"/>
    </location>
</feature>
<dbReference type="PANTHER" id="PTHR16982">
    <property type="entry name" value="LYMPHOCYTE ANTIGEN 6D"/>
    <property type="match status" value="1"/>
</dbReference>
<dbReference type="eggNOG" id="ENOG502SGKP">
    <property type="taxonomic scope" value="Eukaryota"/>
</dbReference>
<reference evidence="5" key="1">
    <citation type="submission" date="2012-07" db="EMBL/GenBank/DDBJ databases">
        <title>Genome of the Chinese tree shrew, a rising model animal genetically related to primates.</title>
        <authorList>
            <person name="Zhang G."/>
            <person name="Fan Y."/>
            <person name="Yao Y."/>
            <person name="Huang Z."/>
        </authorList>
    </citation>
    <scope>NUCLEOTIDE SEQUENCE [LARGE SCALE GENOMIC DNA]</scope>
</reference>
<gene>
    <name evidence="4" type="ORF">TREES_T100016061</name>
</gene>
<evidence type="ECO:0000259" key="3">
    <source>
        <dbReference type="Pfam" id="PF00087"/>
    </source>
</evidence>
<evidence type="ECO:0000313" key="5">
    <source>
        <dbReference type="Proteomes" id="UP000011518"/>
    </source>
</evidence>
<dbReference type="Pfam" id="PF00087">
    <property type="entry name" value="Toxin_TOLIP"/>
    <property type="match status" value="1"/>
</dbReference>
<dbReference type="PANTHER" id="PTHR16982:SF2">
    <property type="entry name" value="LYMPHOCYTE ANTIGEN 6D"/>
    <property type="match status" value="1"/>
</dbReference>
<dbReference type="Proteomes" id="UP000011518">
    <property type="component" value="Unassembled WGS sequence"/>
</dbReference>
<keyword evidence="5" id="KW-1185">Reference proteome</keyword>
<feature type="signal peptide" evidence="2">
    <location>
        <begin position="1"/>
        <end position="20"/>
    </location>
</feature>
<dbReference type="EMBL" id="KB320776">
    <property type="protein sequence ID" value="ELW63429.1"/>
    <property type="molecule type" value="Genomic_DNA"/>
</dbReference>
<evidence type="ECO:0000256" key="1">
    <source>
        <dbReference type="SAM" id="MobiDB-lite"/>
    </source>
</evidence>
<feature type="region of interest" description="Disordered" evidence="1">
    <location>
        <begin position="70"/>
        <end position="101"/>
    </location>
</feature>
<dbReference type="Gene3D" id="2.10.60.10">
    <property type="entry name" value="CD59"/>
    <property type="match status" value="1"/>
</dbReference>
<name>L9KLR5_TUPCH</name>
<dbReference type="InterPro" id="IPR035076">
    <property type="entry name" value="Toxin/TOLIP"/>
</dbReference>
<evidence type="ECO:0000313" key="4">
    <source>
        <dbReference type="EMBL" id="ELW63429.1"/>
    </source>
</evidence>
<dbReference type="InParanoid" id="L9KLR5"/>
<keyword evidence="2" id="KW-0732">Signal</keyword>
<accession>L9KLR5</accession>
<dbReference type="InterPro" id="IPR042339">
    <property type="entry name" value="Ly6D"/>
</dbReference>
<protein>
    <submittedName>
        <fullName evidence="4">Lymphocyte antigen 6D</fullName>
    </submittedName>
</protein>
<dbReference type="AlphaFoldDB" id="L9KLR5"/>
<dbReference type="GO" id="GO:0030098">
    <property type="term" value="P:lymphocyte differentiation"/>
    <property type="evidence" value="ECO:0007669"/>
    <property type="project" value="InterPro"/>
</dbReference>
<dbReference type="SUPFAM" id="SSF57302">
    <property type="entry name" value="Snake toxin-like"/>
    <property type="match status" value="1"/>
</dbReference>